<accession>A0ABT4IAQ3</accession>
<dbReference type="Proteomes" id="UP001072034">
    <property type="component" value="Unassembled WGS sequence"/>
</dbReference>
<comment type="caution">
    <text evidence="2">The sequence shown here is derived from an EMBL/GenBank/DDBJ whole genome shotgun (WGS) entry which is preliminary data.</text>
</comment>
<keyword evidence="3" id="KW-1185">Reference proteome</keyword>
<evidence type="ECO:0000259" key="1">
    <source>
        <dbReference type="PROSITE" id="PS50126"/>
    </source>
</evidence>
<protein>
    <recommendedName>
        <fullName evidence="1">S1 motif domain-containing protein</fullName>
    </recommendedName>
</protein>
<organism evidence="2 3">
    <name type="scientific">Actinomyces israelii</name>
    <dbReference type="NCBI Taxonomy" id="1659"/>
    <lineage>
        <taxon>Bacteria</taxon>
        <taxon>Bacillati</taxon>
        <taxon>Actinomycetota</taxon>
        <taxon>Actinomycetes</taxon>
        <taxon>Actinomycetales</taxon>
        <taxon>Actinomycetaceae</taxon>
        <taxon>Actinomyces</taxon>
    </lineage>
</organism>
<dbReference type="PROSITE" id="PS50126">
    <property type="entry name" value="S1"/>
    <property type="match status" value="1"/>
</dbReference>
<reference evidence="2" key="1">
    <citation type="submission" date="2022-10" db="EMBL/GenBank/DDBJ databases">
        <title>Genome sequence of Actinomyces israelii ATCC 10048.</title>
        <authorList>
            <person name="Watt R.M."/>
            <person name="Tong W.M."/>
        </authorList>
    </citation>
    <scope>NUCLEOTIDE SEQUENCE</scope>
    <source>
        <strain evidence="2">ATCC 10048</strain>
    </source>
</reference>
<evidence type="ECO:0000313" key="2">
    <source>
        <dbReference type="EMBL" id="MCZ0858801.1"/>
    </source>
</evidence>
<proteinExistence type="predicted"/>
<name>A0ABT4IAQ3_9ACTO</name>
<gene>
    <name evidence="2" type="ORF">OHJ16_12195</name>
</gene>
<feature type="domain" description="S1 motif" evidence="1">
    <location>
        <begin position="68"/>
        <end position="138"/>
    </location>
</feature>
<sequence>MGFTSVDDHSLCCNEEYWPDAGERIRVRRLLSDREWPGTPRVTGRASAMEGIVYGFPTQDLALPAGLGPVELGVVVAHREEDLLVRLEDSGRVGVLPAYLLAYDPAEQTEERWPEVGRRIRVRRLGVWPGGEIRLSHRKRFLAMSTVPPPEFLDSRANRAQRGVIEYTRTLPPQVVGRVRAVADAVSLRDWDQAGELTSGNRLDWDQADALMTGYAWQPYTPTPDDFTRDMFAAPLQDGGSWIDCLLWTEWERPSDVEMSLKITPTQAHPTT</sequence>
<dbReference type="EMBL" id="JAPTMY010000030">
    <property type="protein sequence ID" value="MCZ0858801.1"/>
    <property type="molecule type" value="Genomic_DNA"/>
</dbReference>
<dbReference type="InterPro" id="IPR003029">
    <property type="entry name" value="S1_domain"/>
</dbReference>
<evidence type="ECO:0000313" key="3">
    <source>
        <dbReference type="Proteomes" id="UP001072034"/>
    </source>
</evidence>
<dbReference type="RefSeq" id="WP_268918127.1">
    <property type="nucleotide sequence ID" value="NZ_JAPTMY010000030.1"/>
</dbReference>